<protein>
    <recommendedName>
        <fullName evidence="3">MalT-like TPR region domain-containing protein</fullName>
    </recommendedName>
</protein>
<sequence length="150" mass="16648">MQRGMADYRAQGAALTSPYMLGMLAESYGAIGELEHGLAAIAEALDLANTHDERWWEAELYRLQAELRLQQDTPDVLQVATDLQQALKVAREQEAKSLELRAATSLARLLRQQGYAAEAHELLAPLYGWFTEGFNTADLKDAQALLTELT</sequence>
<dbReference type="EMBL" id="AZHW01001246">
    <property type="protein sequence ID" value="ETW93389.1"/>
    <property type="molecule type" value="Genomic_DNA"/>
</dbReference>
<evidence type="ECO:0008006" key="3">
    <source>
        <dbReference type="Google" id="ProtNLM"/>
    </source>
</evidence>
<name>W4L688_ENTF1</name>
<keyword evidence="2" id="KW-1185">Reference proteome</keyword>
<reference evidence="1 2" key="1">
    <citation type="journal article" date="2014" name="Nature">
        <title>An environmental bacterial taxon with a large and distinct metabolic repertoire.</title>
        <authorList>
            <person name="Wilson M.C."/>
            <person name="Mori T."/>
            <person name="Ruckert C."/>
            <person name="Uria A.R."/>
            <person name="Helf M.J."/>
            <person name="Takada K."/>
            <person name="Gernert C."/>
            <person name="Steffens U.A."/>
            <person name="Heycke N."/>
            <person name="Schmitt S."/>
            <person name="Rinke C."/>
            <person name="Helfrich E.J."/>
            <person name="Brachmann A.O."/>
            <person name="Gurgui C."/>
            <person name="Wakimoto T."/>
            <person name="Kracht M."/>
            <person name="Crusemann M."/>
            <person name="Hentschel U."/>
            <person name="Abe I."/>
            <person name="Matsunaga S."/>
            <person name="Kalinowski J."/>
            <person name="Takeyama H."/>
            <person name="Piel J."/>
        </authorList>
    </citation>
    <scope>NUCLEOTIDE SEQUENCE [LARGE SCALE GENOMIC DNA]</scope>
    <source>
        <strain evidence="2">TSY1</strain>
    </source>
</reference>
<accession>W4L688</accession>
<organism evidence="1 2">
    <name type="scientific">Entotheonella factor</name>
    <dbReference type="NCBI Taxonomy" id="1429438"/>
    <lineage>
        <taxon>Bacteria</taxon>
        <taxon>Pseudomonadati</taxon>
        <taxon>Nitrospinota/Tectimicrobiota group</taxon>
        <taxon>Candidatus Tectimicrobiota</taxon>
        <taxon>Candidatus Entotheonellia</taxon>
        <taxon>Candidatus Entotheonellales</taxon>
        <taxon>Candidatus Entotheonellaceae</taxon>
        <taxon>Candidatus Entotheonella</taxon>
    </lineage>
</organism>
<evidence type="ECO:0000313" key="2">
    <source>
        <dbReference type="Proteomes" id="UP000019141"/>
    </source>
</evidence>
<evidence type="ECO:0000313" key="1">
    <source>
        <dbReference type="EMBL" id="ETW93389.1"/>
    </source>
</evidence>
<dbReference type="Proteomes" id="UP000019141">
    <property type="component" value="Unassembled WGS sequence"/>
</dbReference>
<dbReference type="HOGENOM" id="CLU_115852_0_0_7"/>
<gene>
    <name evidence="1" type="ORF">ETSY1_39475</name>
</gene>
<dbReference type="AlphaFoldDB" id="W4L688"/>
<comment type="caution">
    <text evidence="1">The sequence shown here is derived from an EMBL/GenBank/DDBJ whole genome shotgun (WGS) entry which is preliminary data.</text>
</comment>
<proteinExistence type="predicted"/>